<keyword evidence="3" id="KW-1185">Reference proteome</keyword>
<dbReference type="KEGG" id="nsn:EXE58_13240"/>
<dbReference type="EMBL" id="CP038436">
    <property type="protein sequence ID" value="QBX56336.1"/>
    <property type="molecule type" value="Genomic_DNA"/>
</dbReference>
<evidence type="ECO:0000259" key="1">
    <source>
        <dbReference type="Pfam" id="PF01636"/>
    </source>
</evidence>
<evidence type="ECO:0000313" key="2">
    <source>
        <dbReference type="EMBL" id="QBX56336.1"/>
    </source>
</evidence>
<gene>
    <name evidence="2" type="ORF">EXE58_13240</name>
</gene>
<dbReference type="RefSeq" id="WP_135268326.1">
    <property type="nucleotide sequence ID" value="NZ_CP038436.1"/>
</dbReference>
<dbReference type="InterPro" id="IPR011009">
    <property type="entry name" value="Kinase-like_dom_sf"/>
</dbReference>
<sequence>MTADLGPERSQLPWPTTAEAVAASVACARALGLPVEEPEVIAEGFSVRVHLRPSPVVSRVVTTGQQLRGKPRPWLEREVAVGQFLARSDVAIVAPWEEPGPHRVDGTDVTLWSWVEDTGGLVSAAEFGVMLGELHTALASYAPDLPTLVGPLTDIAAAVSRVDDPLLHRAADVLVPLAMDWPRRPLHGDAHTGNVLMTRDGPRWSDFEDVCAGPVEWDLASLTLTDEAVDAYPGHIDRTRLEECRDLRRLQVLSYLLVEDAHEPQLLESLTSALRWRL</sequence>
<feature type="domain" description="Aminoglycoside phosphotransferase" evidence="1">
    <location>
        <begin position="70"/>
        <end position="230"/>
    </location>
</feature>
<keyword evidence="2" id="KW-0808">Transferase</keyword>
<dbReference type="InterPro" id="IPR002575">
    <property type="entry name" value="Aminoglycoside_PTrfase"/>
</dbReference>
<proteinExistence type="predicted"/>
<name>A0A4P7IGD0_9ACTN</name>
<organism evidence="2 3">
    <name type="scientific">Nocardioides seonyuensis</name>
    <dbReference type="NCBI Taxonomy" id="2518371"/>
    <lineage>
        <taxon>Bacteria</taxon>
        <taxon>Bacillati</taxon>
        <taxon>Actinomycetota</taxon>
        <taxon>Actinomycetes</taxon>
        <taxon>Propionibacteriales</taxon>
        <taxon>Nocardioidaceae</taxon>
        <taxon>Nocardioides</taxon>
    </lineage>
</organism>
<dbReference type="GO" id="GO:0016740">
    <property type="term" value="F:transferase activity"/>
    <property type="evidence" value="ECO:0007669"/>
    <property type="project" value="UniProtKB-KW"/>
</dbReference>
<dbReference type="AlphaFoldDB" id="A0A4P7IGD0"/>
<dbReference type="Gene3D" id="3.90.1200.10">
    <property type="match status" value="1"/>
</dbReference>
<accession>A0A4P7IGD0</accession>
<dbReference type="Pfam" id="PF01636">
    <property type="entry name" value="APH"/>
    <property type="match status" value="1"/>
</dbReference>
<dbReference type="Proteomes" id="UP000294853">
    <property type="component" value="Chromosome"/>
</dbReference>
<reference evidence="2 3" key="1">
    <citation type="submission" date="2019-03" db="EMBL/GenBank/DDBJ databases">
        <title>Three New Species of Nocardioides, Nocardioides euryhalodurans sp. nov., Nocardioides seonyuensis sp. nov. and Nocardioides eburneoflavus sp. nov. Iolated from Soil.</title>
        <authorList>
            <person name="Roh S.G."/>
            <person name="Lee C."/>
            <person name="Kim M.-K."/>
            <person name="Kim S.B."/>
        </authorList>
    </citation>
    <scope>NUCLEOTIDE SEQUENCE [LARGE SCALE GENOMIC DNA]</scope>
    <source>
        <strain evidence="2 3">MMS17-SY207-3</strain>
    </source>
</reference>
<evidence type="ECO:0000313" key="3">
    <source>
        <dbReference type="Proteomes" id="UP000294853"/>
    </source>
</evidence>
<protein>
    <submittedName>
        <fullName evidence="2">Aminoglycoside phosphotransferase family protein</fullName>
    </submittedName>
</protein>
<dbReference type="SUPFAM" id="SSF56112">
    <property type="entry name" value="Protein kinase-like (PK-like)"/>
    <property type="match status" value="1"/>
</dbReference>
<dbReference type="OrthoDB" id="115252at2"/>